<dbReference type="CDD" id="cd00171">
    <property type="entry name" value="Sec7"/>
    <property type="match status" value="1"/>
</dbReference>
<accession>A0AAD4R9H1</accession>
<dbReference type="GO" id="GO:0012505">
    <property type="term" value="C:endomembrane system"/>
    <property type="evidence" value="ECO:0007669"/>
    <property type="project" value="UniProtKB-ARBA"/>
</dbReference>
<dbReference type="InterPro" id="IPR035999">
    <property type="entry name" value="Sec7_dom_sf"/>
</dbReference>
<dbReference type="EMBL" id="JAKKPZ010000007">
    <property type="protein sequence ID" value="KAI1718976.1"/>
    <property type="molecule type" value="Genomic_DNA"/>
</dbReference>
<dbReference type="Gene3D" id="1.10.220.20">
    <property type="match status" value="1"/>
</dbReference>
<dbReference type="GO" id="GO:0032012">
    <property type="term" value="P:regulation of ARF protein signal transduction"/>
    <property type="evidence" value="ECO:0007669"/>
    <property type="project" value="InterPro"/>
</dbReference>
<feature type="region of interest" description="Disordered" evidence="1">
    <location>
        <begin position="628"/>
        <end position="648"/>
    </location>
</feature>
<dbReference type="Proteomes" id="UP001201812">
    <property type="component" value="Unassembled WGS sequence"/>
</dbReference>
<dbReference type="AlphaFoldDB" id="A0AAD4R9H1"/>
<evidence type="ECO:0000259" key="2">
    <source>
        <dbReference type="PROSITE" id="PS50190"/>
    </source>
</evidence>
<dbReference type="PANTHER" id="PTHR10663:SF388">
    <property type="entry name" value="GOLGI-SPECIFIC BREFELDIN A-RESISTANCE GUANINE NUCLEOTIDE EXCHANGE FACTOR 1"/>
    <property type="match status" value="1"/>
</dbReference>
<reference evidence="3" key="1">
    <citation type="submission" date="2022-01" db="EMBL/GenBank/DDBJ databases">
        <title>Genome Sequence Resource for Two Populations of Ditylenchus destructor, the Migratory Endoparasitic Phytonematode.</title>
        <authorList>
            <person name="Zhang H."/>
            <person name="Lin R."/>
            <person name="Xie B."/>
        </authorList>
    </citation>
    <scope>NUCLEOTIDE SEQUENCE</scope>
    <source>
        <strain evidence="3">BazhouSP</strain>
    </source>
</reference>
<organism evidence="3 4">
    <name type="scientific">Ditylenchus destructor</name>
    <dbReference type="NCBI Taxonomy" id="166010"/>
    <lineage>
        <taxon>Eukaryota</taxon>
        <taxon>Metazoa</taxon>
        <taxon>Ecdysozoa</taxon>
        <taxon>Nematoda</taxon>
        <taxon>Chromadorea</taxon>
        <taxon>Rhabditida</taxon>
        <taxon>Tylenchina</taxon>
        <taxon>Tylenchomorpha</taxon>
        <taxon>Sphaerularioidea</taxon>
        <taxon>Anguinidae</taxon>
        <taxon>Anguininae</taxon>
        <taxon>Ditylenchus</taxon>
    </lineage>
</organism>
<comment type="caution">
    <text evidence="3">The sequence shown here is derived from an EMBL/GenBank/DDBJ whole genome shotgun (WGS) entry which is preliminary data.</text>
</comment>
<sequence length="673" mass="75988">MAACSNWGCAVFRCFISLVDPFDPMNNNSTIHTGMNLITVAMETGAGSHLNDCNLLLPLIKNNLSWSLLQLMGSDKAQVFEEVNRAFFLLFQSMRKHLKFQMESYILQMVTLIVPEENDKKQHEFKMIALESLLNFICSIPGLPTELYVNYDCGLYCRDILEELTQSLRNLFLIPQAPEVYPEHILAFDALTAILGAIEENCQSTNVPHVCLTIEDASQQMTEKNPRNKKQLMVKATEYFNVNPDEGIGFLSANGLFGSDTDALDIVRWLRQNPHLSKNKLAIFLCNRRNSCVLKEFIRSFDMRNTRPDEALRILVGAFHLPGESAEISKILQHVSEYWFECNDGIVHTADAAFTLLYAIVLLNVDQHNPQVARTQSCMTLEAFKRNLAGTNNGDDFDQQMLDAIFCSIKNDELICPAEQEGLVRDRHYWNELLFRGEFEEGIYVFPELSQLNGIGMFEITSGAILTAIYYILDKSTDDVLLMKALDAFCKCASIAARYEMGDVLESLLAELCKFNSLALVLNEFRVHAVQKISKILLLHLSSLGKLECFTRLIDKLLNFMEVQFKSHKTLEEVVTESVKNMVLVLENQGLLSAKPELRRLISERLNSFIPKTAPAASPLGGAHGNPGFSGFPEAINPGTRKSCRRDRYQSSCLAERKRLTYHTPGSERLLES</sequence>
<dbReference type="GO" id="GO:0005085">
    <property type="term" value="F:guanyl-nucleotide exchange factor activity"/>
    <property type="evidence" value="ECO:0007669"/>
    <property type="project" value="InterPro"/>
</dbReference>
<feature type="domain" description="SEC7" evidence="2">
    <location>
        <begin position="222"/>
        <end position="412"/>
    </location>
</feature>
<gene>
    <name evidence="3" type="ORF">DdX_06092</name>
</gene>
<dbReference type="InterPro" id="IPR023394">
    <property type="entry name" value="Sec7_C_sf"/>
</dbReference>
<dbReference type="Gene3D" id="1.10.1000.11">
    <property type="entry name" value="Arf Nucleotide-binding Site Opener,domain 2"/>
    <property type="match status" value="1"/>
</dbReference>
<evidence type="ECO:0000313" key="3">
    <source>
        <dbReference type="EMBL" id="KAI1718976.1"/>
    </source>
</evidence>
<dbReference type="GO" id="GO:0005737">
    <property type="term" value="C:cytoplasm"/>
    <property type="evidence" value="ECO:0007669"/>
    <property type="project" value="UniProtKB-ARBA"/>
</dbReference>
<dbReference type="SUPFAM" id="SSF48425">
    <property type="entry name" value="Sec7 domain"/>
    <property type="match status" value="1"/>
</dbReference>
<dbReference type="Pfam" id="PF01369">
    <property type="entry name" value="Sec7"/>
    <property type="match status" value="1"/>
</dbReference>
<protein>
    <submittedName>
        <fullName evidence="3">Sec7 domain-containing protein</fullName>
    </submittedName>
</protein>
<dbReference type="PANTHER" id="PTHR10663">
    <property type="entry name" value="GUANYL-NUCLEOTIDE EXCHANGE FACTOR"/>
    <property type="match status" value="1"/>
</dbReference>
<evidence type="ECO:0000313" key="4">
    <source>
        <dbReference type="Proteomes" id="UP001201812"/>
    </source>
</evidence>
<dbReference type="SMART" id="SM00222">
    <property type="entry name" value="Sec7"/>
    <property type="match status" value="1"/>
</dbReference>
<name>A0AAD4R9H1_9BILA</name>
<dbReference type="InterPro" id="IPR000904">
    <property type="entry name" value="Sec7_dom"/>
</dbReference>
<keyword evidence="4" id="KW-1185">Reference proteome</keyword>
<dbReference type="Pfam" id="PF12783">
    <property type="entry name" value="Sec7-like_HUS"/>
    <property type="match status" value="1"/>
</dbReference>
<dbReference type="InterPro" id="IPR032691">
    <property type="entry name" value="Mon2/Sec7/BIG1-like_HUS"/>
</dbReference>
<dbReference type="GO" id="GO:0016192">
    <property type="term" value="P:vesicle-mediated transport"/>
    <property type="evidence" value="ECO:0007669"/>
    <property type="project" value="UniProtKB-ARBA"/>
</dbReference>
<proteinExistence type="predicted"/>
<dbReference type="PROSITE" id="PS50190">
    <property type="entry name" value="SEC7"/>
    <property type="match status" value="1"/>
</dbReference>
<evidence type="ECO:0000256" key="1">
    <source>
        <dbReference type="SAM" id="MobiDB-lite"/>
    </source>
</evidence>